<evidence type="ECO:0000313" key="2">
    <source>
        <dbReference type="EMBL" id="MWG34793.1"/>
    </source>
</evidence>
<comment type="caution">
    <text evidence="2">The sequence shown here is derived from an EMBL/GenBank/DDBJ whole genome shotgun (WGS) entry which is preliminary data.</text>
</comment>
<dbReference type="EMBL" id="WSZK01000015">
    <property type="protein sequence ID" value="MWG34793.1"/>
    <property type="molecule type" value="Genomic_DNA"/>
</dbReference>
<dbReference type="AlphaFoldDB" id="A0A6B0GQ54"/>
<dbReference type="RefSeq" id="WP_158204432.1">
    <property type="nucleotide sequence ID" value="NZ_WSZK01000015.1"/>
</dbReference>
<organism evidence="2 3">
    <name type="scientific">Halomarina oriensis</name>
    <dbReference type="NCBI Taxonomy" id="671145"/>
    <lineage>
        <taxon>Archaea</taxon>
        <taxon>Methanobacteriati</taxon>
        <taxon>Methanobacteriota</taxon>
        <taxon>Stenosarchaea group</taxon>
        <taxon>Halobacteria</taxon>
        <taxon>Halobacteriales</taxon>
        <taxon>Natronomonadaceae</taxon>
        <taxon>Halomarina</taxon>
    </lineage>
</organism>
<name>A0A6B0GQ54_9EURY</name>
<accession>A0A6B0GQ54</accession>
<keyword evidence="1" id="KW-1133">Transmembrane helix</keyword>
<keyword evidence="1" id="KW-0812">Transmembrane</keyword>
<reference evidence="2 3" key="1">
    <citation type="submission" date="2019-12" db="EMBL/GenBank/DDBJ databases">
        <title>Halocatena pleomorpha gen. nov. sp. nov., an extremely halophilic archaeon of family Halobacteriaceae isolated from saltpan soil.</title>
        <authorList>
            <person name="Pal Y."/>
            <person name="Verma A."/>
            <person name="Krishnamurthi S."/>
            <person name="Kumar P."/>
        </authorList>
    </citation>
    <scope>NUCLEOTIDE SEQUENCE [LARGE SCALE GENOMIC DNA]</scope>
    <source>
        <strain evidence="2 3">JCM 16495</strain>
    </source>
</reference>
<protein>
    <submittedName>
        <fullName evidence="2">Uncharacterized protein</fullName>
    </submittedName>
</protein>
<proteinExistence type="predicted"/>
<keyword evidence="1" id="KW-0472">Membrane</keyword>
<evidence type="ECO:0000256" key="1">
    <source>
        <dbReference type="SAM" id="Phobius"/>
    </source>
</evidence>
<evidence type="ECO:0000313" key="3">
    <source>
        <dbReference type="Proteomes" id="UP000451471"/>
    </source>
</evidence>
<dbReference type="Proteomes" id="UP000451471">
    <property type="component" value="Unassembled WGS sequence"/>
</dbReference>
<feature type="transmembrane region" description="Helical" evidence="1">
    <location>
        <begin position="6"/>
        <end position="32"/>
    </location>
</feature>
<keyword evidence="3" id="KW-1185">Reference proteome</keyword>
<gene>
    <name evidence="2" type="ORF">GQS65_09865</name>
</gene>
<sequence>MTGTRSTLVVAALAGVIGGFAAVCLFITWMVLAGISQRQATVEQVQENIERELRQGVW</sequence>